<feature type="compositionally biased region" description="Polar residues" evidence="1">
    <location>
        <begin position="54"/>
        <end position="63"/>
    </location>
</feature>
<evidence type="ECO:0000313" key="3">
    <source>
        <dbReference type="EMBL" id="GHD28768.1"/>
    </source>
</evidence>
<dbReference type="EMBL" id="BMZR01000001">
    <property type="protein sequence ID" value="GHD28768.1"/>
    <property type="molecule type" value="Genomic_DNA"/>
</dbReference>
<evidence type="ECO:0000256" key="2">
    <source>
        <dbReference type="SAM" id="Phobius"/>
    </source>
</evidence>
<keyword evidence="4" id="KW-1185">Reference proteome</keyword>
<sequence>MNDEKKDIGTDFDEELAKLVNKKSRKLVKNNIYERFISRVDGTEDDDQNEGKSDQLTPWENIRQSPNYESLSSEELQFFATSEDNEGIDIDVSDTTTTDVSFDFINEEEIFGNDEPLADTPQSSNKDYPNSYDLDKNSDLELDSHHVEHTSDDTDTFHPAHNDEQVVESKVAENTVVENMAEPANNAAVKPQGKLASNKKPLIIGIAIGTLLAAIIVLTINASGILSPSTEGTVSDASKEVASDIDTNVSSDTQPKIQAKAAKATAISNNPSVTDAEPSAATSPNQNDAPSSVAADKETEQIVEATTDGLDNEAAISYEDFRQESQSTLYRETSD</sequence>
<protein>
    <submittedName>
        <fullName evidence="3">Uncharacterized protein</fullName>
    </submittedName>
</protein>
<feature type="region of interest" description="Disordered" evidence="1">
    <location>
        <begin position="245"/>
        <end position="335"/>
    </location>
</feature>
<feature type="compositionally biased region" description="Low complexity" evidence="1">
    <location>
        <begin position="253"/>
        <end position="267"/>
    </location>
</feature>
<feature type="region of interest" description="Disordered" evidence="1">
    <location>
        <begin position="109"/>
        <end position="138"/>
    </location>
</feature>
<gene>
    <name evidence="3" type="ORF">GCM10016272_08410</name>
</gene>
<feature type="compositionally biased region" description="Polar residues" evidence="1">
    <location>
        <begin position="280"/>
        <end position="290"/>
    </location>
</feature>
<proteinExistence type="predicted"/>
<accession>A0ABQ3GQ23</accession>
<reference evidence="4" key="1">
    <citation type="journal article" date="2019" name="Int. J. Syst. Evol. Microbiol.">
        <title>The Global Catalogue of Microorganisms (GCM) 10K type strain sequencing project: providing services to taxonomists for standard genome sequencing and annotation.</title>
        <authorList>
            <consortium name="The Broad Institute Genomics Platform"/>
            <consortium name="The Broad Institute Genome Sequencing Center for Infectious Disease"/>
            <person name="Wu L."/>
            <person name="Ma J."/>
        </authorList>
    </citation>
    <scope>NUCLEOTIDE SEQUENCE [LARGE SCALE GENOMIC DNA]</scope>
    <source>
        <strain evidence="4">KCTC 42280</strain>
    </source>
</reference>
<evidence type="ECO:0000256" key="1">
    <source>
        <dbReference type="SAM" id="MobiDB-lite"/>
    </source>
</evidence>
<comment type="caution">
    <text evidence="3">The sequence shown here is derived from an EMBL/GenBank/DDBJ whole genome shotgun (WGS) entry which is preliminary data.</text>
</comment>
<dbReference type="Proteomes" id="UP000610203">
    <property type="component" value="Unassembled WGS sequence"/>
</dbReference>
<feature type="compositionally biased region" description="Polar residues" evidence="1">
    <location>
        <begin position="324"/>
        <end position="335"/>
    </location>
</feature>
<keyword evidence="2" id="KW-0812">Transmembrane</keyword>
<feature type="transmembrane region" description="Helical" evidence="2">
    <location>
        <begin position="202"/>
        <end position="220"/>
    </location>
</feature>
<name>A0ABQ3GQ23_9GAMM</name>
<keyword evidence="2" id="KW-1133">Transmembrane helix</keyword>
<organism evidence="3 4">
    <name type="scientific">Psychrobacter glaciei</name>
    <dbReference type="NCBI Taxonomy" id="619771"/>
    <lineage>
        <taxon>Bacteria</taxon>
        <taxon>Pseudomonadati</taxon>
        <taxon>Pseudomonadota</taxon>
        <taxon>Gammaproteobacteria</taxon>
        <taxon>Moraxellales</taxon>
        <taxon>Moraxellaceae</taxon>
        <taxon>Psychrobacter</taxon>
    </lineage>
</organism>
<feature type="region of interest" description="Disordered" evidence="1">
    <location>
        <begin position="38"/>
        <end position="63"/>
    </location>
</feature>
<evidence type="ECO:0000313" key="4">
    <source>
        <dbReference type="Proteomes" id="UP000610203"/>
    </source>
</evidence>
<dbReference type="RefSeq" id="WP_189582080.1">
    <property type="nucleotide sequence ID" value="NZ_BMZR01000001.1"/>
</dbReference>
<keyword evidence="2" id="KW-0472">Membrane</keyword>